<sequence>MARPLSEEKREAILAAATELVARLGTSASTAKIADAAGLGEGTLFTYFPTKDDLLNQLLLEIETSLAEALFASSKRSGTPRQRVQRIWDCLIEWGAEHPLQRKAMRQLRVSDRISAENRQRCHALFRDARETIEQSLSGRVDPERASFYIDTVMMGLADIAIEAIAAAPKQHEHFKQAGFDLFWKGVAA</sequence>
<protein>
    <submittedName>
        <fullName evidence="4">TetR/AcrR family transcriptional regulator</fullName>
    </submittedName>
</protein>
<dbReference type="Proteomes" id="UP001179614">
    <property type="component" value="Chromosome"/>
</dbReference>
<dbReference type="SUPFAM" id="SSF48498">
    <property type="entry name" value="Tetracyclin repressor-like, C-terminal domain"/>
    <property type="match status" value="1"/>
</dbReference>
<dbReference type="Pfam" id="PF00440">
    <property type="entry name" value="TetR_N"/>
    <property type="match status" value="1"/>
</dbReference>
<dbReference type="PRINTS" id="PR00455">
    <property type="entry name" value="HTHTETR"/>
</dbReference>
<dbReference type="InterPro" id="IPR009057">
    <property type="entry name" value="Homeodomain-like_sf"/>
</dbReference>
<evidence type="ECO:0000256" key="1">
    <source>
        <dbReference type="ARBA" id="ARBA00023125"/>
    </source>
</evidence>
<feature type="DNA-binding region" description="H-T-H motif" evidence="2">
    <location>
        <begin position="29"/>
        <end position="48"/>
    </location>
</feature>
<gene>
    <name evidence="4" type="ORF">I3J27_11865</name>
</gene>
<keyword evidence="1 2" id="KW-0238">DNA-binding</keyword>
<dbReference type="Gene3D" id="1.10.357.10">
    <property type="entry name" value="Tetracycline Repressor, domain 2"/>
    <property type="match status" value="1"/>
</dbReference>
<dbReference type="InterPro" id="IPR036271">
    <property type="entry name" value="Tet_transcr_reg_TetR-rel_C_sf"/>
</dbReference>
<keyword evidence="5" id="KW-1185">Reference proteome</keyword>
<dbReference type="SUPFAM" id="SSF46689">
    <property type="entry name" value="Homeodomain-like"/>
    <property type="match status" value="1"/>
</dbReference>
<organism evidence="4 5">
    <name type="scientific">Bradyrhizobium xenonodulans</name>
    <dbReference type="NCBI Taxonomy" id="2736875"/>
    <lineage>
        <taxon>Bacteria</taxon>
        <taxon>Pseudomonadati</taxon>
        <taxon>Pseudomonadota</taxon>
        <taxon>Alphaproteobacteria</taxon>
        <taxon>Hyphomicrobiales</taxon>
        <taxon>Nitrobacteraceae</taxon>
        <taxon>Bradyrhizobium</taxon>
    </lineage>
</organism>
<dbReference type="PANTHER" id="PTHR30055:SF222">
    <property type="entry name" value="REGULATORY PROTEIN"/>
    <property type="match status" value="1"/>
</dbReference>
<feature type="domain" description="HTH tetR-type" evidence="3">
    <location>
        <begin position="7"/>
        <end position="66"/>
    </location>
</feature>
<evidence type="ECO:0000256" key="2">
    <source>
        <dbReference type="PROSITE-ProRule" id="PRU00335"/>
    </source>
</evidence>
<evidence type="ECO:0000259" key="3">
    <source>
        <dbReference type="PROSITE" id="PS50977"/>
    </source>
</evidence>
<evidence type="ECO:0000313" key="5">
    <source>
        <dbReference type="Proteomes" id="UP001179614"/>
    </source>
</evidence>
<accession>A0ABY7MSZ8</accession>
<dbReference type="RefSeq" id="WP_270169188.1">
    <property type="nucleotide sequence ID" value="NZ_CP089391.1"/>
</dbReference>
<dbReference type="EMBL" id="CP089391">
    <property type="protein sequence ID" value="WBL81076.1"/>
    <property type="molecule type" value="Genomic_DNA"/>
</dbReference>
<dbReference type="InterPro" id="IPR050109">
    <property type="entry name" value="HTH-type_TetR-like_transc_reg"/>
</dbReference>
<reference evidence="4" key="1">
    <citation type="submission" date="2021-12" db="EMBL/GenBank/DDBJ databases">
        <title>Bradyrhizobium xenonodulans sp. nov.</title>
        <authorList>
            <person name="Claassens R."/>
            <person name="Venter S.N."/>
            <person name="Beukes C.W."/>
            <person name="Stepkowski T."/>
            <person name="Steenkamp E.T."/>
        </authorList>
    </citation>
    <scope>NUCLEOTIDE SEQUENCE</scope>
    <source>
        <strain evidence="4">14AB</strain>
    </source>
</reference>
<name>A0ABY7MSZ8_9BRAD</name>
<dbReference type="PANTHER" id="PTHR30055">
    <property type="entry name" value="HTH-TYPE TRANSCRIPTIONAL REGULATOR RUTR"/>
    <property type="match status" value="1"/>
</dbReference>
<evidence type="ECO:0000313" key="4">
    <source>
        <dbReference type="EMBL" id="WBL81076.1"/>
    </source>
</evidence>
<dbReference type="InterPro" id="IPR001647">
    <property type="entry name" value="HTH_TetR"/>
</dbReference>
<dbReference type="PROSITE" id="PS50977">
    <property type="entry name" value="HTH_TETR_2"/>
    <property type="match status" value="1"/>
</dbReference>
<proteinExistence type="predicted"/>